<keyword evidence="4" id="KW-0961">Cell wall biogenesis/degradation</keyword>
<dbReference type="GO" id="GO:0071555">
    <property type="term" value="P:cell wall organization"/>
    <property type="evidence" value="ECO:0007669"/>
    <property type="project" value="UniProtKB-KW"/>
</dbReference>
<dbReference type="SMART" id="SM00644">
    <property type="entry name" value="Ami_2"/>
    <property type="match status" value="1"/>
</dbReference>
<dbReference type="Pfam" id="PF01510">
    <property type="entry name" value="Amidase_2"/>
    <property type="match status" value="1"/>
</dbReference>
<dbReference type="EMBL" id="LS992241">
    <property type="protein sequence ID" value="SYX82626.1"/>
    <property type="molecule type" value="Genomic_DNA"/>
</dbReference>
<name>A0A383R8H1_PAEAL</name>
<dbReference type="InterPro" id="IPR002502">
    <property type="entry name" value="Amidase_domain"/>
</dbReference>
<dbReference type="RefSeq" id="WP_138184928.1">
    <property type="nucleotide sequence ID" value="NZ_LS992241.1"/>
</dbReference>
<dbReference type="Gene3D" id="3.40.80.10">
    <property type="entry name" value="Peptidoglycan recognition protein-like"/>
    <property type="match status" value="1"/>
</dbReference>
<dbReference type="PANTHER" id="PTHR30417:SF1">
    <property type="entry name" value="N-ACETYLMURAMOYL-L-ALANINE AMIDASE AMID"/>
    <property type="match status" value="1"/>
</dbReference>
<evidence type="ECO:0000256" key="2">
    <source>
        <dbReference type="ARBA" id="ARBA00011901"/>
    </source>
</evidence>
<dbReference type="SUPFAM" id="SSF55846">
    <property type="entry name" value="N-acetylmuramoyl-L-alanine amidase-like"/>
    <property type="match status" value="1"/>
</dbReference>
<dbReference type="InterPro" id="IPR051206">
    <property type="entry name" value="NAMLAA_amidase_2"/>
</dbReference>
<dbReference type="EC" id="3.5.1.28" evidence="2"/>
<keyword evidence="3" id="KW-0378">Hydrolase</keyword>
<evidence type="ECO:0000256" key="3">
    <source>
        <dbReference type="ARBA" id="ARBA00022801"/>
    </source>
</evidence>
<accession>A0A383R8H1</accession>
<evidence type="ECO:0000313" key="7">
    <source>
        <dbReference type="Proteomes" id="UP000304148"/>
    </source>
</evidence>
<proteinExistence type="predicted"/>
<feature type="domain" description="N-acetylmuramoyl-L-alanine amidase" evidence="5">
    <location>
        <begin position="10"/>
        <end position="163"/>
    </location>
</feature>
<dbReference type="CDD" id="cd06583">
    <property type="entry name" value="PGRP"/>
    <property type="match status" value="1"/>
</dbReference>
<dbReference type="GO" id="GO:0009253">
    <property type="term" value="P:peptidoglycan catabolic process"/>
    <property type="evidence" value="ECO:0007669"/>
    <property type="project" value="InterPro"/>
</dbReference>
<gene>
    <name evidence="6" type="ORF">PBLR_11048</name>
</gene>
<evidence type="ECO:0000259" key="5">
    <source>
        <dbReference type="SMART" id="SM00644"/>
    </source>
</evidence>
<dbReference type="PANTHER" id="PTHR30417">
    <property type="entry name" value="N-ACETYLMURAMOYL-L-ALANINE AMIDASE AMID"/>
    <property type="match status" value="1"/>
</dbReference>
<sequence>MQLEIVWKGNEHTNSSDRKGEIPAIIVNHISAQSLTSLDAWYTCPDNKISSAHFAVSKNGTIHQYVTIERMAFSQGLEGERIALAPAFFVREKGMNPNRYAVSIEHEGMDGLLTEEQYQACLRLHRYIQRYVMEKWGHWISLDYEHVLGHFQIDAIRKANCPGPNFPWSRLYEDMRQMEEG</sequence>
<dbReference type="Proteomes" id="UP000304148">
    <property type="component" value="Chromosome"/>
</dbReference>
<dbReference type="AlphaFoldDB" id="A0A383R8H1"/>
<dbReference type="InterPro" id="IPR036505">
    <property type="entry name" value="Amidase/PGRP_sf"/>
</dbReference>
<evidence type="ECO:0000313" key="6">
    <source>
        <dbReference type="EMBL" id="SYX82626.1"/>
    </source>
</evidence>
<protein>
    <recommendedName>
        <fullName evidence="2">N-acetylmuramoyl-L-alanine amidase</fullName>
        <ecNumber evidence="2">3.5.1.28</ecNumber>
    </recommendedName>
</protein>
<reference evidence="7" key="1">
    <citation type="submission" date="2018-08" db="EMBL/GenBank/DDBJ databases">
        <authorList>
            <person name="Chevrot R."/>
        </authorList>
    </citation>
    <scope>NUCLEOTIDE SEQUENCE [LARGE SCALE GENOMIC DNA]</scope>
</reference>
<dbReference type="GO" id="GO:0008745">
    <property type="term" value="F:N-acetylmuramoyl-L-alanine amidase activity"/>
    <property type="evidence" value="ECO:0007669"/>
    <property type="project" value="UniProtKB-EC"/>
</dbReference>
<comment type="catalytic activity">
    <reaction evidence="1">
        <text>Hydrolyzes the link between N-acetylmuramoyl residues and L-amino acid residues in certain cell-wall glycopeptides.</text>
        <dbReference type="EC" id="3.5.1.28"/>
    </reaction>
</comment>
<organism evidence="6 7">
    <name type="scientific">Paenibacillus alvei</name>
    <name type="common">Bacillus alvei</name>
    <dbReference type="NCBI Taxonomy" id="44250"/>
    <lineage>
        <taxon>Bacteria</taxon>
        <taxon>Bacillati</taxon>
        <taxon>Bacillota</taxon>
        <taxon>Bacilli</taxon>
        <taxon>Bacillales</taxon>
        <taxon>Paenibacillaceae</taxon>
        <taxon>Paenibacillus</taxon>
    </lineage>
</organism>
<evidence type="ECO:0000256" key="4">
    <source>
        <dbReference type="ARBA" id="ARBA00023316"/>
    </source>
</evidence>
<evidence type="ECO:0000256" key="1">
    <source>
        <dbReference type="ARBA" id="ARBA00001561"/>
    </source>
</evidence>
<dbReference type="GO" id="GO:0009254">
    <property type="term" value="P:peptidoglycan turnover"/>
    <property type="evidence" value="ECO:0007669"/>
    <property type="project" value="TreeGrafter"/>
</dbReference>